<dbReference type="GO" id="GO:0032259">
    <property type="term" value="P:methylation"/>
    <property type="evidence" value="ECO:0007669"/>
    <property type="project" value="UniProtKB-KW"/>
</dbReference>
<organism evidence="3 4">
    <name type="scientific">Elsinoe australis</name>
    <dbReference type="NCBI Taxonomy" id="40998"/>
    <lineage>
        <taxon>Eukaryota</taxon>
        <taxon>Fungi</taxon>
        <taxon>Dikarya</taxon>
        <taxon>Ascomycota</taxon>
        <taxon>Pezizomycotina</taxon>
        <taxon>Dothideomycetes</taxon>
        <taxon>Dothideomycetidae</taxon>
        <taxon>Myriangiales</taxon>
        <taxon>Elsinoaceae</taxon>
        <taxon>Elsinoe</taxon>
    </lineage>
</organism>
<evidence type="ECO:0000256" key="2">
    <source>
        <dbReference type="SAM" id="MobiDB-lite"/>
    </source>
</evidence>
<feature type="region of interest" description="Disordered" evidence="2">
    <location>
        <begin position="204"/>
        <end position="308"/>
    </location>
</feature>
<dbReference type="OrthoDB" id="2013972at2759"/>
<evidence type="ECO:0000256" key="1">
    <source>
        <dbReference type="SAM" id="Coils"/>
    </source>
</evidence>
<dbReference type="AlphaFoldDB" id="A0A2P7ZUR9"/>
<keyword evidence="3" id="KW-0489">Methyltransferase</keyword>
<feature type="compositionally biased region" description="Acidic residues" evidence="2">
    <location>
        <begin position="226"/>
        <end position="236"/>
    </location>
</feature>
<proteinExistence type="predicted"/>
<reference evidence="3 4" key="1">
    <citation type="submission" date="2017-05" db="EMBL/GenBank/DDBJ databases">
        <title>Draft genome sequence of Elsinoe australis.</title>
        <authorList>
            <person name="Cheng Q."/>
        </authorList>
    </citation>
    <scope>NUCLEOTIDE SEQUENCE [LARGE SCALE GENOMIC DNA]</scope>
    <source>
        <strain evidence="3 4">NL1</strain>
    </source>
</reference>
<gene>
    <name evidence="3" type="ORF">B9Z65_3218</name>
</gene>
<feature type="compositionally biased region" description="Low complexity" evidence="2">
    <location>
        <begin position="13"/>
        <end position="48"/>
    </location>
</feature>
<dbReference type="EMBL" id="NHZQ01000121">
    <property type="protein sequence ID" value="PSK51951.1"/>
    <property type="molecule type" value="Genomic_DNA"/>
</dbReference>
<accession>A0A2P7ZUR9</accession>
<dbReference type="STRING" id="40998.A0A2P7ZUR9"/>
<comment type="caution">
    <text evidence="3">The sequence shown here is derived from an EMBL/GenBank/DDBJ whole genome shotgun (WGS) entry which is preliminary data.</text>
</comment>
<dbReference type="Proteomes" id="UP000243723">
    <property type="component" value="Unassembled WGS sequence"/>
</dbReference>
<keyword evidence="3" id="KW-0808">Transferase</keyword>
<evidence type="ECO:0000313" key="4">
    <source>
        <dbReference type="Proteomes" id="UP000243723"/>
    </source>
</evidence>
<dbReference type="GO" id="GO:0008168">
    <property type="term" value="F:methyltransferase activity"/>
    <property type="evidence" value="ECO:0007669"/>
    <property type="project" value="UniProtKB-KW"/>
</dbReference>
<name>A0A2P7ZUR9_9PEZI</name>
<keyword evidence="1" id="KW-0175">Coiled coil</keyword>
<feature type="compositionally biased region" description="Basic and acidic residues" evidence="2">
    <location>
        <begin position="245"/>
        <end position="257"/>
    </location>
</feature>
<evidence type="ECO:0000313" key="3">
    <source>
        <dbReference type="EMBL" id="PSK51951.1"/>
    </source>
</evidence>
<keyword evidence="4" id="KW-1185">Reference proteome</keyword>
<protein>
    <submittedName>
        <fullName evidence="3">Modification methylase SinI</fullName>
    </submittedName>
</protein>
<feature type="region of interest" description="Disordered" evidence="2">
    <location>
        <begin position="1"/>
        <end position="52"/>
    </location>
</feature>
<feature type="coiled-coil region" evidence="1">
    <location>
        <begin position="64"/>
        <end position="151"/>
    </location>
</feature>
<feature type="compositionally biased region" description="Basic and acidic residues" evidence="2">
    <location>
        <begin position="204"/>
        <end position="217"/>
    </location>
</feature>
<sequence length="393" mass="44601">MFSPTAAHHTFTPLSPNPNLHSPSLGGMQSPSLSSSPYRLPALPRPSSGDLVSGIVDKFNSLSVTDREEEKARYERQIAKLKAALDRACMAREEAETEAGNLREKLLEIQEERVRERDVLRERCREYEKKYEKAKDRFKLQRSKNEEAMQAAKSEFLEKEKDHWRNVAVAQEAEEWERTLRTQANELVEFVELERTFEIESIKKRRTSGETKEEVRSVSEGTPDVAVEEETEDATMEDTTVVPEPRQHHPRDEEPAESRPVSRGSETAEPEQEEDDDHLHVQRSSESLREVTPEGPPSMSIRPFHTPAKQVTRVPVDFGDVEDKENRAPAVAAAVLKTPMTMDRAAALAAIEYRRGRARSFMNAQMTPKTLALVDKRDVSAPAMVTMTVGRKR</sequence>